<dbReference type="AlphaFoldDB" id="A0A087T725"/>
<dbReference type="InterPro" id="IPR026983">
    <property type="entry name" value="DHC"/>
</dbReference>
<accession>A0A087T725</accession>
<dbReference type="OrthoDB" id="6432717at2759"/>
<dbReference type="GO" id="GO:0007018">
    <property type="term" value="P:microtubule-based movement"/>
    <property type="evidence" value="ECO:0007669"/>
    <property type="project" value="InterPro"/>
</dbReference>
<proteinExistence type="predicted"/>
<dbReference type="EMBL" id="KK113735">
    <property type="protein sequence ID" value="KFM60914.1"/>
    <property type="molecule type" value="Genomic_DNA"/>
</dbReference>
<dbReference type="InterPro" id="IPR041658">
    <property type="entry name" value="AAA_lid_11"/>
</dbReference>
<dbReference type="GO" id="GO:0051959">
    <property type="term" value="F:dynein light intermediate chain binding"/>
    <property type="evidence" value="ECO:0007669"/>
    <property type="project" value="InterPro"/>
</dbReference>
<dbReference type="InterPro" id="IPR042219">
    <property type="entry name" value="AAA_lid_11_sf"/>
</dbReference>
<evidence type="ECO:0000313" key="2">
    <source>
        <dbReference type="EMBL" id="KFM60914.1"/>
    </source>
</evidence>
<evidence type="ECO:0000259" key="1">
    <source>
        <dbReference type="Pfam" id="PF18198"/>
    </source>
</evidence>
<reference evidence="2 3" key="1">
    <citation type="submission" date="2013-11" db="EMBL/GenBank/DDBJ databases">
        <title>Genome sequencing of Stegodyphus mimosarum.</title>
        <authorList>
            <person name="Bechsgaard J."/>
        </authorList>
    </citation>
    <scope>NUCLEOTIDE SEQUENCE [LARGE SCALE GENOMIC DNA]</scope>
</reference>
<dbReference type="Gene3D" id="1.10.8.720">
    <property type="entry name" value="Region D6 of dynein motor"/>
    <property type="match status" value="1"/>
</dbReference>
<sequence length="53" mass="6145">MTQLQMFLNDYDELPLDALTYLTGECNYGGRVTDDKDRRLLLSLLSLVYTKDL</sequence>
<feature type="non-terminal residue" evidence="2">
    <location>
        <position position="53"/>
    </location>
</feature>
<dbReference type="GO" id="GO:0045505">
    <property type="term" value="F:dynein intermediate chain binding"/>
    <property type="evidence" value="ECO:0007669"/>
    <property type="project" value="InterPro"/>
</dbReference>
<name>A0A087T725_STEMI</name>
<gene>
    <name evidence="2" type="ORF">X975_19370</name>
</gene>
<dbReference type="PANTHER" id="PTHR22878">
    <property type="entry name" value="DYNEIN HEAVY CHAIN 6, AXONEMAL-LIKE-RELATED"/>
    <property type="match status" value="1"/>
</dbReference>
<organism evidence="2 3">
    <name type="scientific">Stegodyphus mimosarum</name>
    <name type="common">African social velvet spider</name>
    <dbReference type="NCBI Taxonomy" id="407821"/>
    <lineage>
        <taxon>Eukaryota</taxon>
        <taxon>Metazoa</taxon>
        <taxon>Ecdysozoa</taxon>
        <taxon>Arthropoda</taxon>
        <taxon>Chelicerata</taxon>
        <taxon>Arachnida</taxon>
        <taxon>Araneae</taxon>
        <taxon>Araneomorphae</taxon>
        <taxon>Entelegynae</taxon>
        <taxon>Eresoidea</taxon>
        <taxon>Eresidae</taxon>
        <taxon>Stegodyphus</taxon>
    </lineage>
</organism>
<dbReference type="Pfam" id="PF18198">
    <property type="entry name" value="AAA_lid_11"/>
    <property type="match status" value="1"/>
</dbReference>
<protein>
    <submittedName>
        <fullName evidence="2">Dynein heavy chain 3, axonemal</fullName>
    </submittedName>
</protein>
<dbReference type="GO" id="GO:0030286">
    <property type="term" value="C:dynein complex"/>
    <property type="evidence" value="ECO:0007669"/>
    <property type="project" value="InterPro"/>
</dbReference>
<evidence type="ECO:0000313" key="3">
    <source>
        <dbReference type="Proteomes" id="UP000054359"/>
    </source>
</evidence>
<dbReference type="PANTHER" id="PTHR22878:SF71">
    <property type="entry name" value="DYNEIN, AXONEMAL, HEAVY CHAIN 3"/>
    <property type="match status" value="1"/>
</dbReference>
<keyword evidence="3" id="KW-1185">Reference proteome</keyword>
<dbReference type="Proteomes" id="UP000054359">
    <property type="component" value="Unassembled WGS sequence"/>
</dbReference>
<feature type="domain" description="Dynein heavy chain AAA lid" evidence="1">
    <location>
        <begin position="1"/>
        <end position="52"/>
    </location>
</feature>
<dbReference type="STRING" id="407821.A0A087T725"/>